<name>A0A4U5LVV9_STECR</name>
<reference evidence="4 5" key="2">
    <citation type="journal article" date="2019" name="G3 (Bethesda)">
        <title>Hybrid Assembly of the Genome of the Entomopathogenic Nematode Steinernema carpocapsae Identifies the X-Chromosome.</title>
        <authorList>
            <person name="Serra L."/>
            <person name="Macchietto M."/>
            <person name="Macias-Munoz A."/>
            <person name="McGill C.J."/>
            <person name="Rodriguez I.M."/>
            <person name="Rodriguez B."/>
            <person name="Murad R."/>
            <person name="Mortazavi A."/>
        </authorList>
    </citation>
    <scope>NUCLEOTIDE SEQUENCE [LARGE SCALE GENOMIC DNA]</scope>
    <source>
        <strain evidence="4 5">ALL</strain>
    </source>
</reference>
<dbReference type="InterPro" id="IPR037396">
    <property type="entry name" value="FMN_HAD"/>
</dbReference>
<dbReference type="OrthoDB" id="25826at2759"/>
<dbReference type="PROSITE" id="PS51349">
    <property type="entry name" value="FMN_HYDROXY_ACID_DH_2"/>
    <property type="match status" value="1"/>
</dbReference>
<dbReference type="GO" id="GO:0001561">
    <property type="term" value="P:fatty acid alpha-oxidation"/>
    <property type="evidence" value="ECO:0007669"/>
    <property type="project" value="TreeGrafter"/>
</dbReference>
<comment type="cofactor">
    <cofactor evidence="1">
        <name>FMN</name>
        <dbReference type="ChEBI" id="CHEBI:58210"/>
    </cofactor>
</comment>
<dbReference type="PANTHER" id="PTHR10578:SF149">
    <property type="entry name" value="2-HYDROXYACID OXIDASE 2"/>
    <property type="match status" value="1"/>
</dbReference>
<keyword evidence="2" id="KW-0560">Oxidoreductase</keyword>
<accession>A0A4U5LVV9</accession>
<dbReference type="InterPro" id="IPR013785">
    <property type="entry name" value="Aldolase_TIM"/>
</dbReference>
<reference evidence="4 5" key="1">
    <citation type="journal article" date="2015" name="Genome Biol.">
        <title>Comparative genomics of Steinernema reveals deeply conserved gene regulatory networks.</title>
        <authorList>
            <person name="Dillman A.R."/>
            <person name="Macchietto M."/>
            <person name="Porter C.F."/>
            <person name="Rogers A."/>
            <person name="Williams B."/>
            <person name="Antoshechkin I."/>
            <person name="Lee M.M."/>
            <person name="Goodwin Z."/>
            <person name="Lu X."/>
            <person name="Lewis E.E."/>
            <person name="Goodrich-Blair H."/>
            <person name="Stock S.P."/>
            <person name="Adams B.J."/>
            <person name="Sternberg P.W."/>
            <person name="Mortazavi A."/>
        </authorList>
    </citation>
    <scope>NUCLEOTIDE SEQUENCE [LARGE SCALE GENOMIC DNA]</scope>
    <source>
        <strain evidence="4 5">ALL</strain>
    </source>
</reference>
<proteinExistence type="predicted"/>
<evidence type="ECO:0000256" key="1">
    <source>
        <dbReference type="ARBA" id="ARBA00001917"/>
    </source>
</evidence>
<sequence length="100" mass="11041">MANDEGEKATVRGACKEKTIMICSSLSTTALEDVAKASSGEAVLWFQLYIYKDRKVTQDLIARAVKSGFKAIVLTVDTPILRFLEEDAPTRETHSSFPQT</sequence>
<evidence type="ECO:0000259" key="3">
    <source>
        <dbReference type="PROSITE" id="PS51349"/>
    </source>
</evidence>
<dbReference type="AlphaFoldDB" id="A0A4U5LVV9"/>
<dbReference type="GO" id="GO:0003973">
    <property type="term" value="F:(S)-2-hydroxy-acid oxidase activity"/>
    <property type="evidence" value="ECO:0007669"/>
    <property type="project" value="TreeGrafter"/>
</dbReference>
<dbReference type="Gene3D" id="3.20.20.70">
    <property type="entry name" value="Aldolase class I"/>
    <property type="match status" value="1"/>
</dbReference>
<evidence type="ECO:0000256" key="2">
    <source>
        <dbReference type="ARBA" id="ARBA00023002"/>
    </source>
</evidence>
<organism evidence="4 5">
    <name type="scientific">Steinernema carpocapsae</name>
    <name type="common">Entomopathogenic nematode</name>
    <dbReference type="NCBI Taxonomy" id="34508"/>
    <lineage>
        <taxon>Eukaryota</taxon>
        <taxon>Metazoa</taxon>
        <taxon>Ecdysozoa</taxon>
        <taxon>Nematoda</taxon>
        <taxon>Chromadorea</taxon>
        <taxon>Rhabditida</taxon>
        <taxon>Tylenchina</taxon>
        <taxon>Panagrolaimomorpha</taxon>
        <taxon>Strongyloidoidea</taxon>
        <taxon>Steinernematidae</taxon>
        <taxon>Steinernema</taxon>
    </lineage>
</organism>
<gene>
    <name evidence="4" type="ORF">L596_027566</name>
</gene>
<dbReference type="SUPFAM" id="SSF51395">
    <property type="entry name" value="FMN-linked oxidoreductases"/>
    <property type="match status" value="1"/>
</dbReference>
<dbReference type="InterPro" id="IPR000262">
    <property type="entry name" value="FMN-dep_DH"/>
</dbReference>
<evidence type="ECO:0000313" key="4">
    <source>
        <dbReference type="EMBL" id="TKR60301.1"/>
    </source>
</evidence>
<protein>
    <recommendedName>
        <fullName evidence="3">FMN hydroxy acid dehydrogenase domain-containing protein</fullName>
    </recommendedName>
</protein>
<dbReference type="GO" id="GO:0005782">
    <property type="term" value="C:peroxisomal matrix"/>
    <property type="evidence" value="ECO:0007669"/>
    <property type="project" value="TreeGrafter"/>
</dbReference>
<evidence type="ECO:0000313" key="5">
    <source>
        <dbReference type="Proteomes" id="UP000298663"/>
    </source>
</evidence>
<comment type="caution">
    <text evidence="4">The sequence shown here is derived from an EMBL/GenBank/DDBJ whole genome shotgun (WGS) entry which is preliminary data.</text>
</comment>
<dbReference type="PANTHER" id="PTHR10578">
    <property type="entry name" value="S -2-HYDROXY-ACID OXIDASE-RELATED"/>
    <property type="match status" value="1"/>
</dbReference>
<dbReference type="Proteomes" id="UP000298663">
    <property type="component" value="Unassembled WGS sequence"/>
</dbReference>
<dbReference type="EMBL" id="AZBU02000011">
    <property type="protein sequence ID" value="TKR60301.1"/>
    <property type="molecule type" value="Genomic_DNA"/>
</dbReference>
<keyword evidence="5" id="KW-1185">Reference proteome</keyword>
<dbReference type="Pfam" id="PF01070">
    <property type="entry name" value="FMN_dh"/>
    <property type="match status" value="1"/>
</dbReference>
<dbReference type="STRING" id="34508.A0A4U5LVV9"/>
<feature type="domain" description="FMN hydroxy acid dehydrogenase" evidence="3">
    <location>
        <begin position="1"/>
        <end position="100"/>
    </location>
</feature>